<reference evidence="1" key="1">
    <citation type="submission" date="2021-02" db="EMBL/GenBank/DDBJ databases">
        <authorList>
            <person name="Nowell W R."/>
        </authorList>
    </citation>
    <scope>NUCLEOTIDE SEQUENCE</scope>
</reference>
<name>A0A820STY4_9BILA</name>
<gene>
    <name evidence="1" type="ORF">OKA104_LOCUS54392</name>
</gene>
<accession>A0A820STY4</accession>
<sequence>MDIDIIIRIGFFINDLHRDIQRLHSQQFDDHQPDKTFTVYRGQGLSKEDFSKMIKTKGGLLSFNNFLSTSKNPSTALEFVQQAATNPDLVGILFVMT</sequence>
<dbReference type="SUPFAM" id="SSF56399">
    <property type="entry name" value="ADP-ribosylation"/>
    <property type="match status" value="1"/>
</dbReference>
<dbReference type="AlphaFoldDB" id="A0A820STY4"/>
<feature type="non-terminal residue" evidence="1">
    <location>
        <position position="97"/>
    </location>
</feature>
<organism evidence="1 2">
    <name type="scientific">Adineta steineri</name>
    <dbReference type="NCBI Taxonomy" id="433720"/>
    <lineage>
        <taxon>Eukaryota</taxon>
        <taxon>Metazoa</taxon>
        <taxon>Spiralia</taxon>
        <taxon>Gnathifera</taxon>
        <taxon>Rotifera</taxon>
        <taxon>Eurotatoria</taxon>
        <taxon>Bdelloidea</taxon>
        <taxon>Adinetida</taxon>
        <taxon>Adinetidae</taxon>
        <taxon>Adineta</taxon>
    </lineage>
</organism>
<protein>
    <submittedName>
        <fullName evidence="1">Uncharacterized protein</fullName>
    </submittedName>
</protein>
<dbReference type="Gene3D" id="3.90.176.10">
    <property type="entry name" value="Toxin ADP-ribosyltransferase, Chain A, domain 1"/>
    <property type="match status" value="1"/>
</dbReference>
<evidence type="ECO:0000313" key="2">
    <source>
        <dbReference type="Proteomes" id="UP000663881"/>
    </source>
</evidence>
<proteinExistence type="predicted"/>
<evidence type="ECO:0000313" key="1">
    <source>
        <dbReference type="EMBL" id="CAF4455488.1"/>
    </source>
</evidence>
<dbReference type="EMBL" id="CAJOAY010036171">
    <property type="protein sequence ID" value="CAF4455488.1"/>
    <property type="molecule type" value="Genomic_DNA"/>
</dbReference>
<dbReference type="Proteomes" id="UP000663881">
    <property type="component" value="Unassembled WGS sequence"/>
</dbReference>
<comment type="caution">
    <text evidence="1">The sequence shown here is derived from an EMBL/GenBank/DDBJ whole genome shotgun (WGS) entry which is preliminary data.</text>
</comment>